<reference evidence="2 3" key="1">
    <citation type="journal article" date="2016" name="Biochim. Biophys. Acta">
        <title>Characterization of red-shifted phycobilisomes isolated from the chlorophyll f-containing cyanobacterium Halomicronema hongdechloris.</title>
        <authorList>
            <person name="Li Y."/>
            <person name="Lin Y."/>
            <person name="Garvey C.J."/>
            <person name="Birch D."/>
            <person name="Corkery R.W."/>
            <person name="Loughlin P.C."/>
            <person name="Scheer H."/>
            <person name="Willows R.D."/>
            <person name="Chen M."/>
        </authorList>
    </citation>
    <scope>NUCLEOTIDE SEQUENCE [LARGE SCALE GENOMIC DNA]</scope>
    <source>
        <strain evidence="2 3">C2206</strain>
    </source>
</reference>
<dbReference type="Proteomes" id="UP000191901">
    <property type="component" value="Chromosome"/>
</dbReference>
<dbReference type="STRING" id="1641165.XM38_08040"/>
<dbReference type="InterPro" id="IPR054501">
    <property type="entry name" value="NCH2"/>
</dbReference>
<dbReference type="Pfam" id="PF22727">
    <property type="entry name" value="NCH2"/>
    <property type="match status" value="1"/>
</dbReference>
<dbReference type="SUPFAM" id="SSF52540">
    <property type="entry name" value="P-loop containing nucleoside triphosphate hydrolases"/>
    <property type="match status" value="1"/>
</dbReference>
<gene>
    <name evidence="2" type="ORF">XM38_013160</name>
</gene>
<evidence type="ECO:0000259" key="1">
    <source>
        <dbReference type="PROSITE" id="PS50837"/>
    </source>
</evidence>
<dbReference type="Pfam" id="PF05729">
    <property type="entry name" value="NACHT"/>
    <property type="match status" value="1"/>
</dbReference>
<dbReference type="Gene3D" id="3.40.50.300">
    <property type="entry name" value="P-loop containing nucleotide triphosphate hydrolases"/>
    <property type="match status" value="1"/>
</dbReference>
<dbReference type="Pfam" id="PF19954">
    <property type="entry name" value="EAD10"/>
    <property type="match status" value="1"/>
</dbReference>
<dbReference type="KEGG" id="hhg:XM38_013160"/>
<sequence>MAQFEDLPIILERIAKGDHTEADLQTLRDFFGEGDCSPSVLQVGKYAVNIQQALGQIHIGDRLELTEENIQAIAQAIREEINKSEPSHSAEVTSVDELVQQVRSRIHNDIQRLYGTMPLWGVDRWVPLGELFVDVNILEEVSSNRRSELVDLWQDFSQNPSYRGLDRMGLGKERQRVSGLKVLDRDTNLMVVGKPGSGKTTYLQRVVTECNAGNLQTHRIPVLIRLREFVEDGREVGYSIERYLERCWQLSDQAVRLVLGEGRSLVLLDGLDEVTGADGQAIAKQIKRFARAYPQVQIIVTCRTQSQESRFERFDYVEVADFNEPQVRAFAEHWFQTVCGDLTAGQAKTTAFLEQLFREENKSIRELAITPILLSLTCAVFHQSGKFYSKRSKLYEEGLELLLEQWDKSREIERDEIYRDLSVERKLGLLSYLAVKKFEQEQYVLFEQAEIEEYIAEFLGIGLRESRGVLRAIEAQHGLLLERSQKVWTFSHLTFQEYLVAQWFCATKDFENMSIQCINKHWQEVFLLTIELLSDANNLLASMKNYIDKLVANELEINSFLSWISHKAKATKENYKLAALRAIFLAFVQNLENDPVNHLFAKIDQNLNSEYRSLYDLLYGFFSRPNSSTYDFAVFLFINKFEDKKINIHLQKADLPNRNWRPDDEAEFERSAPLCLYSTYPLDVETNQYINNVILSLLPPSEYYLSKDSPAYEQHSRWGYLDDWWAANHDDWSRQIHLILDNHRDLGSNWQANWKQKQILQNYYEANKLLMDCLNRNASVNYGVQREIVDTLLLPIAEIEKRSHKKTDNN</sequence>
<dbReference type="PROSITE" id="PS50837">
    <property type="entry name" value="NACHT"/>
    <property type="match status" value="1"/>
</dbReference>
<dbReference type="AlphaFoldDB" id="A0A1Z3HJA3"/>
<dbReference type="PANTHER" id="PTHR46312">
    <property type="entry name" value="NACHT DOMAIN-CONTAINING PROTEIN"/>
    <property type="match status" value="1"/>
</dbReference>
<protein>
    <submittedName>
        <fullName evidence="2">NTPase NACHT family protein</fullName>
    </submittedName>
</protein>
<dbReference type="CDD" id="cd00267">
    <property type="entry name" value="ABC_ATPase"/>
    <property type="match status" value="1"/>
</dbReference>
<dbReference type="InterPro" id="IPR045429">
    <property type="entry name" value="EAD10"/>
</dbReference>
<accession>A0A1Z3HJA3</accession>
<evidence type="ECO:0000313" key="3">
    <source>
        <dbReference type="Proteomes" id="UP000191901"/>
    </source>
</evidence>
<dbReference type="InterPro" id="IPR007111">
    <property type="entry name" value="NACHT_NTPase"/>
</dbReference>
<dbReference type="PANTHER" id="PTHR46312:SF2">
    <property type="entry name" value="NUCLEOTIDE-BINDING OLIGOMERIZATION DOMAIN-CONTAINING PROTEIN 2-LIKE"/>
    <property type="match status" value="1"/>
</dbReference>
<keyword evidence="3" id="KW-1185">Reference proteome</keyword>
<dbReference type="OrthoDB" id="448481at2"/>
<dbReference type="InterPro" id="IPR027417">
    <property type="entry name" value="P-loop_NTPase"/>
</dbReference>
<dbReference type="EMBL" id="CP021983">
    <property type="protein sequence ID" value="ASC70378.1"/>
    <property type="molecule type" value="Genomic_DNA"/>
</dbReference>
<name>A0A1Z3HJA3_9CYAN</name>
<evidence type="ECO:0000313" key="2">
    <source>
        <dbReference type="EMBL" id="ASC70378.1"/>
    </source>
</evidence>
<feature type="domain" description="NACHT" evidence="1">
    <location>
        <begin position="187"/>
        <end position="304"/>
    </location>
</feature>
<organism evidence="2 3">
    <name type="scientific">Halomicronema hongdechloris C2206</name>
    <dbReference type="NCBI Taxonomy" id="1641165"/>
    <lineage>
        <taxon>Bacteria</taxon>
        <taxon>Bacillati</taxon>
        <taxon>Cyanobacteriota</taxon>
        <taxon>Cyanophyceae</taxon>
        <taxon>Nodosilineales</taxon>
        <taxon>Nodosilineaceae</taxon>
        <taxon>Halomicronema</taxon>
    </lineage>
</organism>
<dbReference type="RefSeq" id="WP_080807480.1">
    <property type="nucleotide sequence ID" value="NZ_CP021983.2"/>
</dbReference>
<proteinExistence type="predicted"/>